<evidence type="ECO:0000256" key="1">
    <source>
        <dbReference type="SAM" id="MobiDB-lite"/>
    </source>
</evidence>
<proteinExistence type="predicted"/>
<feature type="compositionally biased region" description="Basic and acidic residues" evidence="1">
    <location>
        <begin position="69"/>
        <end position="78"/>
    </location>
</feature>
<dbReference type="HOGENOM" id="CLU_1823980_0_0_11"/>
<gene>
    <name evidence="3" type="ORF">HMPREF9336_03041</name>
</gene>
<organism evidence="3 4">
    <name type="scientific">Segniliparus rugosus (strain ATCC BAA-974 / DSM 45345 / CCUG 50838 / CIP 108380 / JCM 13579 / CDC 945)</name>
    <dbReference type="NCBI Taxonomy" id="679197"/>
    <lineage>
        <taxon>Bacteria</taxon>
        <taxon>Bacillati</taxon>
        <taxon>Actinomycetota</taxon>
        <taxon>Actinomycetes</taxon>
        <taxon>Mycobacteriales</taxon>
        <taxon>Segniliparaceae</taxon>
        <taxon>Segniliparus</taxon>
    </lineage>
</organism>
<protein>
    <submittedName>
        <fullName evidence="3">Uncharacterized protein</fullName>
    </submittedName>
</protein>
<evidence type="ECO:0000313" key="4">
    <source>
        <dbReference type="Proteomes" id="UP000004816"/>
    </source>
</evidence>
<reference evidence="3 4" key="1">
    <citation type="journal article" date="2011" name="Stand. Genomic Sci.">
        <title>High quality draft genome sequence of Segniliparus rugosus CDC 945(T)= (ATCC BAA-974(T)).</title>
        <authorList>
            <person name="Earl A.M."/>
            <person name="Desjardins C.A."/>
            <person name="Fitzgerald M.G."/>
            <person name="Arachchi H.M."/>
            <person name="Zeng Q."/>
            <person name="Mehta T."/>
            <person name="Griggs A."/>
            <person name="Birren B.W."/>
            <person name="Toney N.C."/>
            <person name="Carr J."/>
            <person name="Posey J."/>
            <person name="Butler W.R."/>
        </authorList>
    </citation>
    <scope>NUCLEOTIDE SEQUENCE [LARGE SCALE GENOMIC DNA]</scope>
    <source>
        <strain evidence="4">ATCC BAA-974 / DSM 45345 / CCUG 50838 / CIP 108380 / JCM 13579 / CDC 945</strain>
    </source>
</reference>
<feature type="region of interest" description="Disordered" evidence="1">
    <location>
        <begin position="32"/>
        <end position="95"/>
    </location>
</feature>
<name>E5XU69_SEGRC</name>
<keyword evidence="2" id="KW-0732">Signal</keyword>
<comment type="caution">
    <text evidence="3">The sequence shown here is derived from an EMBL/GenBank/DDBJ whole genome shotgun (WGS) entry which is preliminary data.</text>
</comment>
<sequence length="141" mass="14447">MRKYRLRLLLASALVASGAAAPLVGHAHADPDELDNPLGYDHMTATSASAPTPSPTPSPSAQSGPRVVDIPRLDRPPPHADATNQNIPGPLTFDVAPNGNANIPTMADPRYPLPFGVAPNGAPYAVAPPTFGVAQPGGSHP</sequence>
<accession>E5XU69</accession>
<dbReference type="EMBL" id="ACZI02000001">
    <property type="protein sequence ID" value="EFV12132.1"/>
    <property type="molecule type" value="Genomic_DNA"/>
</dbReference>
<feature type="chain" id="PRO_5003202966" evidence="2">
    <location>
        <begin position="30"/>
        <end position="141"/>
    </location>
</feature>
<dbReference type="Proteomes" id="UP000004816">
    <property type="component" value="Unassembled WGS sequence"/>
</dbReference>
<feature type="signal peptide" evidence="2">
    <location>
        <begin position="1"/>
        <end position="29"/>
    </location>
</feature>
<dbReference type="RefSeq" id="WP_007471722.1">
    <property type="nucleotide sequence ID" value="NZ_KI391953.1"/>
</dbReference>
<evidence type="ECO:0000313" key="3">
    <source>
        <dbReference type="EMBL" id="EFV12132.1"/>
    </source>
</evidence>
<dbReference type="AlphaFoldDB" id="E5XU69"/>
<keyword evidence="4" id="KW-1185">Reference proteome</keyword>
<evidence type="ECO:0000256" key="2">
    <source>
        <dbReference type="SAM" id="SignalP"/>
    </source>
</evidence>